<dbReference type="AlphaFoldDB" id="A0AAU7DED5"/>
<dbReference type="EMBL" id="CP121196">
    <property type="protein sequence ID" value="XBH15440.1"/>
    <property type="molecule type" value="Genomic_DNA"/>
</dbReference>
<evidence type="ECO:0000256" key="1">
    <source>
        <dbReference type="SAM" id="SignalP"/>
    </source>
</evidence>
<protein>
    <submittedName>
        <fullName evidence="2">Uncharacterized protein</fullName>
    </submittedName>
</protein>
<feature type="signal peptide" evidence="1">
    <location>
        <begin position="1"/>
        <end position="21"/>
    </location>
</feature>
<dbReference type="RefSeq" id="WP_348260673.1">
    <property type="nucleotide sequence ID" value="NZ_CP121196.1"/>
</dbReference>
<accession>A0AAU7DED5</accession>
<sequence length="107" mass="11201">MKRIIAMLVAVVSFAAIAANAADSKTINGWISDSMCGAKHAGSGAECVKKCISGGMSPVFVDEGKKQVWTIDNPDSVKSFYGDHVTVKATADADKKSVHIDSIEAAK</sequence>
<organism evidence="2">
    <name type="scientific">Telmatobacter sp. DSM 110680</name>
    <dbReference type="NCBI Taxonomy" id="3036704"/>
    <lineage>
        <taxon>Bacteria</taxon>
        <taxon>Pseudomonadati</taxon>
        <taxon>Acidobacteriota</taxon>
        <taxon>Terriglobia</taxon>
        <taxon>Terriglobales</taxon>
        <taxon>Acidobacteriaceae</taxon>
        <taxon>Telmatobacter</taxon>
    </lineage>
</organism>
<gene>
    <name evidence="2" type="ORF">P8935_12760</name>
</gene>
<name>A0AAU7DED5_9BACT</name>
<feature type="chain" id="PRO_5043414270" evidence="1">
    <location>
        <begin position="22"/>
        <end position="107"/>
    </location>
</feature>
<proteinExistence type="predicted"/>
<evidence type="ECO:0000313" key="2">
    <source>
        <dbReference type="EMBL" id="XBH15440.1"/>
    </source>
</evidence>
<keyword evidence="1" id="KW-0732">Signal</keyword>
<reference evidence="2" key="1">
    <citation type="submission" date="2023-03" db="EMBL/GenBank/DDBJ databases">
        <title>Edaphobacter sp.</title>
        <authorList>
            <person name="Huber K.J."/>
            <person name="Papendorf J."/>
            <person name="Pilke C."/>
            <person name="Bunk B."/>
            <person name="Sproeer C."/>
            <person name="Pester M."/>
        </authorList>
    </citation>
    <scope>NUCLEOTIDE SEQUENCE</scope>
    <source>
        <strain evidence="2">DSM 110680</strain>
    </source>
</reference>